<gene>
    <name evidence="9" type="ORF">GCM10020369_62340</name>
</gene>
<comment type="caution">
    <text evidence="9">The sequence shown here is derived from an EMBL/GenBank/DDBJ whole genome shotgun (WGS) entry which is preliminary data.</text>
</comment>
<dbReference type="InterPro" id="IPR011009">
    <property type="entry name" value="Kinase-like_dom_sf"/>
</dbReference>
<dbReference type="EC" id="2.7.11.1" evidence="1"/>
<keyword evidence="6" id="KW-0067">ATP-binding</keyword>
<keyword evidence="4" id="KW-0547">Nucleotide-binding</keyword>
<dbReference type="EMBL" id="BAAAYN010000044">
    <property type="protein sequence ID" value="GAA3394132.1"/>
    <property type="molecule type" value="Genomic_DNA"/>
</dbReference>
<keyword evidence="5" id="KW-0418">Kinase</keyword>
<organism evidence="9 10">
    <name type="scientific">Cryptosporangium minutisporangium</name>
    <dbReference type="NCBI Taxonomy" id="113569"/>
    <lineage>
        <taxon>Bacteria</taxon>
        <taxon>Bacillati</taxon>
        <taxon>Actinomycetota</taxon>
        <taxon>Actinomycetes</taxon>
        <taxon>Cryptosporangiales</taxon>
        <taxon>Cryptosporangiaceae</taxon>
        <taxon>Cryptosporangium</taxon>
    </lineage>
</organism>
<keyword evidence="10" id="KW-1185">Reference proteome</keyword>
<accession>A0ABP6T637</accession>
<feature type="region of interest" description="Disordered" evidence="7">
    <location>
        <begin position="396"/>
        <end position="422"/>
    </location>
</feature>
<evidence type="ECO:0000256" key="7">
    <source>
        <dbReference type="SAM" id="MobiDB-lite"/>
    </source>
</evidence>
<keyword evidence="3" id="KW-0808">Transferase</keyword>
<evidence type="ECO:0000256" key="3">
    <source>
        <dbReference type="ARBA" id="ARBA00022679"/>
    </source>
</evidence>
<name>A0ABP6T637_9ACTN</name>
<dbReference type="SUPFAM" id="SSF56112">
    <property type="entry name" value="Protein kinase-like (PK-like)"/>
    <property type="match status" value="1"/>
</dbReference>
<evidence type="ECO:0000313" key="10">
    <source>
        <dbReference type="Proteomes" id="UP001501676"/>
    </source>
</evidence>
<dbReference type="CDD" id="cd14014">
    <property type="entry name" value="STKc_PknB_like"/>
    <property type="match status" value="1"/>
</dbReference>
<dbReference type="InterPro" id="IPR008271">
    <property type="entry name" value="Ser/Thr_kinase_AS"/>
</dbReference>
<dbReference type="Proteomes" id="UP001501676">
    <property type="component" value="Unassembled WGS sequence"/>
</dbReference>
<dbReference type="PANTHER" id="PTHR43289:SF6">
    <property type="entry name" value="SERINE_THREONINE-PROTEIN KINASE NEKL-3"/>
    <property type="match status" value="1"/>
</dbReference>
<dbReference type="PANTHER" id="PTHR43289">
    <property type="entry name" value="MITOGEN-ACTIVATED PROTEIN KINASE KINASE KINASE 20-RELATED"/>
    <property type="match status" value="1"/>
</dbReference>
<evidence type="ECO:0000259" key="8">
    <source>
        <dbReference type="PROSITE" id="PS50011"/>
    </source>
</evidence>
<reference evidence="10" key="1">
    <citation type="journal article" date="2019" name="Int. J. Syst. Evol. Microbiol.">
        <title>The Global Catalogue of Microorganisms (GCM) 10K type strain sequencing project: providing services to taxonomists for standard genome sequencing and annotation.</title>
        <authorList>
            <consortium name="The Broad Institute Genomics Platform"/>
            <consortium name="The Broad Institute Genome Sequencing Center for Infectious Disease"/>
            <person name="Wu L."/>
            <person name="Ma J."/>
        </authorList>
    </citation>
    <scope>NUCLEOTIDE SEQUENCE [LARGE SCALE GENOMIC DNA]</scope>
    <source>
        <strain evidence="10">JCM 9458</strain>
    </source>
</reference>
<protein>
    <recommendedName>
        <fullName evidence="1">non-specific serine/threonine protein kinase</fullName>
        <ecNumber evidence="1">2.7.11.1</ecNumber>
    </recommendedName>
</protein>
<feature type="domain" description="Protein kinase" evidence="8">
    <location>
        <begin position="1"/>
        <end position="247"/>
    </location>
</feature>
<evidence type="ECO:0000313" key="9">
    <source>
        <dbReference type="EMBL" id="GAA3394132.1"/>
    </source>
</evidence>
<evidence type="ECO:0000256" key="2">
    <source>
        <dbReference type="ARBA" id="ARBA00022527"/>
    </source>
</evidence>
<dbReference type="PROSITE" id="PS50011">
    <property type="entry name" value="PROTEIN_KINASE_DOM"/>
    <property type="match status" value="1"/>
</dbReference>
<proteinExistence type="predicted"/>
<dbReference type="Pfam" id="PF00069">
    <property type="entry name" value="Pkinase"/>
    <property type="match status" value="1"/>
</dbReference>
<keyword evidence="2" id="KW-0723">Serine/threonine-protein kinase</keyword>
<dbReference type="Gene3D" id="3.30.200.20">
    <property type="entry name" value="Phosphorylase Kinase, domain 1"/>
    <property type="match status" value="1"/>
</dbReference>
<evidence type="ECO:0000256" key="6">
    <source>
        <dbReference type="ARBA" id="ARBA00022840"/>
    </source>
</evidence>
<evidence type="ECO:0000256" key="1">
    <source>
        <dbReference type="ARBA" id="ARBA00012513"/>
    </source>
</evidence>
<evidence type="ECO:0000256" key="5">
    <source>
        <dbReference type="ARBA" id="ARBA00022777"/>
    </source>
</evidence>
<dbReference type="Gene3D" id="1.10.510.10">
    <property type="entry name" value="Transferase(Phosphotransferase) domain 1"/>
    <property type="match status" value="1"/>
</dbReference>
<feature type="compositionally biased region" description="Low complexity" evidence="7">
    <location>
        <begin position="401"/>
        <end position="415"/>
    </location>
</feature>
<evidence type="ECO:0000256" key="4">
    <source>
        <dbReference type="ARBA" id="ARBA00022741"/>
    </source>
</evidence>
<dbReference type="InterPro" id="IPR000719">
    <property type="entry name" value="Prot_kinase_dom"/>
</dbReference>
<dbReference type="PROSITE" id="PS00108">
    <property type="entry name" value="PROTEIN_KINASE_ST"/>
    <property type="match status" value="1"/>
</dbReference>
<sequence length="578" mass="62023">MGTVWRATDDLLHRDVAVKEVPIPHGLPSTEAERLRERYLREARAAARLRHAGVVGVYDVLPEPDRVWIVMEYVEARNLAEVLRADGPMSPQRAATLGLQVLDALDHAHRAGVLHRDVKPANVLVCAGEQGERAVLTDFGVASVSGDASLTRTGHLVGSPAYLSPERLTGGDVGPPSDLWSLGCTLFAAVEGKAPFARDEQFAVITAITLEPVPPALRAGNLAPVIAGLLDKDPEQRWDAVRTRGALRRVADGLPVENLSATSWGTPPERPAWWMPADPPGPITSAPQEYRLDPSPQADWGRASVPFVPDLSGPRPVSGGPGFDPAAVHQMSSGTPPTSVPPHGYGAIAAPPGPPAPEQHGSKLGLWLLAAVLVVLLAGAAGVAARKNGWLDLSGDGTGRTPSASPTATTSAPPSGNQYSSDQYSLRYPETWQVYCLEDPAEIEKQGHEGCYFDHLTPAQHTDDNTVLRRSPYVLVIVGPADGSALQQLQKEEAAAQKLGSFPDYSRALLREQTYGEHRGAVLEFTHTGVVVNQTHRVRIFRFVQGDTFYEISLRAPEKSYGDYLVGFEQIAGSLTPK</sequence>
<dbReference type="SMART" id="SM00220">
    <property type="entry name" value="S_TKc"/>
    <property type="match status" value="1"/>
</dbReference>